<keyword evidence="9" id="KW-0234">DNA repair</keyword>
<dbReference type="EMBL" id="JAABOE010000209">
    <property type="protein sequence ID" value="KAF3158552.1"/>
    <property type="molecule type" value="Genomic_DNA"/>
</dbReference>
<feature type="domain" description="DNA repair metallo-beta-lactamase" evidence="14">
    <location>
        <begin position="450"/>
        <end position="484"/>
    </location>
</feature>
<keyword evidence="5" id="KW-0227">DNA damage</keyword>
<protein>
    <recommendedName>
        <fullName evidence="11">Protein artemis</fullName>
    </recommendedName>
    <alternativeName>
        <fullName evidence="12">DNA cross-link repair 1C protein</fullName>
    </alternativeName>
</protein>
<keyword evidence="7" id="KW-0269">Exonuclease</keyword>
<dbReference type="AlphaFoldDB" id="A0A7C8KAD3"/>
<evidence type="ECO:0000259" key="14">
    <source>
        <dbReference type="Pfam" id="PF07522"/>
    </source>
</evidence>
<evidence type="ECO:0000313" key="15">
    <source>
        <dbReference type="EMBL" id="KAF3158552.1"/>
    </source>
</evidence>
<feature type="region of interest" description="Disordered" evidence="13">
    <location>
        <begin position="721"/>
        <end position="755"/>
    </location>
</feature>
<keyword evidence="8" id="KW-0233">DNA recombination</keyword>
<evidence type="ECO:0000256" key="6">
    <source>
        <dbReference type="ARBA" id="ARBA00022801"/>
    </source>
</evidence>
<dbReference type="GO" id="GO:0004519">
    <property type="term" value="F:endonuclease activity"/>
    <property type="evidence" value="ECO:0007669"/>
    <property type="project" value="UniProtKB-KW"/>
</dbReference>
<comment type="similarity">
    <text evidence="2">Belongs to the DNA repair metallo-beta-lactamase (DRMBL) family.</text>
</comment>
<sequence>MQSTFNGIVKGMHMARVSQISTLELTERSEFSGIQFDYFRKVDGAEPSLANFLSHIHSDHLTGLAGKSYRAPFIYCSAATKQLLLKLERRLHRFNYAKKLVESHEYSYLHYANRDRILRELPLETPTDIELCPGYTIRVTLFDANHCPGSTMFLVEGGGKAILYTGDIRAEPWWLEKLKRNPILLPYFRGIKTLDCLYLDTTHASFEASHLTFNSKADGIADLLTQISKYPSETVFHLNTWTLGYEDAWVALASYFNTQIHLDDYRLGLFNALGSRDSKSIWEHGAFLLGRTLSLADTVLTDDKNVRFHSCERWLECEGRDKAKREGRLVEISPLVARYRDSNGTEYMLREPGEGGGNVDANAVNEMSGDLLLELAAIVKDQKLSELIQQIDVKPGFILPLDAAAPESDTKLDGFIEIIKRNLEALILSRKGEQLKTESQPRGKEASALPTWFGYPASRHSSFSELQDFVKALAPKDVYPCVAADGSCYQKDSIRKLFGKYCKGTEFVFDVERALDIDFVAETRHNLEYLELQEQRAAGMAEESQQARSQQVFHSSQEEYLAHIRGPTQSDDSEIKKQVDDAVRRIKLDEQSHATCLPGDTQADEYDPTDPNIVAKVERAIEDGKLLSKSILNVSPRATIQVHRTPETSEIQEPEDIQKAPAISRRRQTKAGTDIILTVSLDEYKRATVPLKRFHSDSTHSPSPKKKQSIRKVGYDDIATADDMVSEVPSERVSDTFEEKDGSQDSLPSNIGDLDRERVKEAMKAVREGRWLETSSRLGFNNMNWKYKKEKEL</sequence>
<keyword evidence="6" id="KW-0378">Hydrolase</keyword>
<dbReference type="Proteomes" id="UP000479691">
    <property type="component" value="Unassembled WGS sequence"/>
</dbReference>
<evidence type="ECO:0000256" key="1">
    <source>
        <dbReference type="ARBA" id="ARBA00004123"/>
    </source>
</evidence>
<feature type="compositionally biased region" description="Basic and acidic residues" evidence="13">
    <location>
        <begin position="729"/>
        <end position="743"/>
    </location>
</feature>
<dbReference type="GO" id="GO:0036297">
    <property type="term" value="P:interstrand cross-link repair"/>
    <property type="evidence" value="ECO:0007669"/>
    <property type="project" value="TreeGrafter"/>
</dbReference>
<dbReference type="PANTHER" id="PTHR23240:SF8">
    <property type="entry name" value="PROTEIN ARTEMIS"/>
    <property type="match status" value="1"/>
</dbReference>
<evidence type="ECO:0000256" key="8">
    <source>
        <dbReference type="ARBA" id="ARBA00023172"/>
    </source>
</evidence>
<organism evidence="15 17">
    <name type="scientific">Orbilia oligospora</name>
    <name type="common">Nematode-trapping fungus</name>
    <name type="synonym">Arthrobotrys oligospora</name>
    <dbReference type="NCBI Taxonomy" id="2813651"/>
    <lineage>
        <taxon>Eukaryota</taxon>
        <taxon>Fungi</taxon>
        <taxon>Dikarya</taxon>
        <taxon>Ascomycota</taxon>
        <taxon>Pezizomycotina</taxon>
        <taxon>Orbiliomycetes</taxon>
        <taxon>Orbiliales</taxon>
        <taxon>Orbiliaceae</taxon>
        <taxon>Orbilia</taxon>
    </lineage>
</organism>
<comment type="subcellular location">
    <subcellularLocation>
        <location evidence="1">Nucleus</location>
    </subcellularLocation>
</comment>
<evidence type="ECO:0000256" key="11">
    <source>
        <dbReference type="ARBA" id="ARBA00039759"/>
    </source>
</evidence>
<dbReference type="InterPro" id="IPR011084">
    <property type="entry name" value="DRMBL"/>
</dbReference>
<gene>
    <name evidence="16" type="ORF">TWF679_004128</name>
    <name evidence="15" type="ORF">TWF788_004567</name>
</gene>
<dbReference type="OrthoDB" id="5561659at2759"/>
<dbReference type="GO" id="GO:0005634">
    <property type="term" value="C:nucleus"/>
    <property type="evidence" value="ECO:0007669"/>
    <property type="project" value="UniProtKB-SubCell"/>
</dbReference>
<dbReference type="SUPFAM" id="SSF56281">
    <property type="entry name" value="Metallo-hydrolase/oxidoreductase"/>
    <property type="match status" value="1"/>
</dbReference>
<dbReference type="Gene3D" id="3.60.15.10">
    <property type="entry name" value="Ribonuclease Z/Hydroxyacylglutathione hydrolase-like"/>
    <property type="match status" value="1"/>
</dbReference>
<keyword evidence="3" id="KW-0540">Nuclease</keyword>
<evidence type="ECO:0000256" key="5">
    <source>
        <dbReference type="ARBA" id="ARBA00022763"/>
    </source>
</evidence>
<proteinExistence type="inferred from homology"/>
<dbReference type="Proteomes" id="UP000614610">
    <property type="component" value="Unassembled WGS sequence"/>
</dbReference>
<evidence type="ECO:0000313" key="16">
    <source>
        <dbReference type="EMBL" id="KAF3222927.1"/>
    </source>
</evidence>
<reference evidence="15 17" key="1">
    <citation type="submission" date="2019-06" db="EMBL/GenBank/DDBJ databases">
        <authorList>
            <person name="Palmer J.M."/>
        </authorList>
    </citation>
    <scope>NUCLEOTIDE SEQUENCE [LARGE SCALE GENOMIC DNA]</scope>
    <source>
        <strain evidence="16">TWF679</strain>
        <strain evidence="15 17">TWF788</strain>
    </source>
</reference>
<evidence type="ECO:0000256" key="3">
    <source>
        <dbReference type="ARBA" id="ARBA00022722"/>
    </source>
</evidence>
<name>A0A7C8KAD3_ORBOL</name>
<dbReference type="PANTHER" id="PTHR23240">
    <property type="entry name" value="DNA CROSS-LINK REPAIR PROTEIN PSO2/SNM1-RELATED"/>
    <property type="match status" value="1"/>
</dbReference>
<evidence type="ECO:0000256" key="13">
    <source>
        <dbReference type="SAM" id="MobiDB-lite"/>
    </source>
</evidence>
<dbReference type="Pfam" id="PF07522">
    <property type="entry name" value="DRMBL"/>
    <property type="match status" value="1"/>
</dbReference>
<evidence type="ECO:0000256" key="12">
    <source>
        <dbReference type="ARBA" id="ARBA00042677"/>
    </source>
</evidence>
<dbReference type="GO" id="GO:0000723">
    <property type="term" value="P:telomere maintenance"/>
    <property type="evidence" value="ECO:0007669"/>
    <property type="project" value="TreeGrafter"/>
</dbReference>
<evidence type="ECO:0000256" key="4">
    <source>
        <dbReference type="ARBA" id="ARBA00022759"/>
    </source>
</evidence>
<evidence type="ECO:0000256" key="9">
    <source>
        <dbReference type="ARBA" id="ARBA00023204"/>
    </source>
</evidence>
<dbReference type="InterPro" id="IPR036866">
    <property type="entry name" value="RibonucZ/Hydroxyglut_hydro"/>
</dbReference>
<evidence type="ECO:0000256" key="2">
    <source>
        <dbReference type="ARBA" id="ARBA00010304"/>
    </source>
</evidence>
<keyword evidence="10" id="KW-0539">Nucleus</keyword>
<evidence type="ECO:0000256" key="10">
    <source>
        <dbReference type="ARBA" id="ARBA00023242"/>
    </source>
</evidence>
<dbReference type="GO" id="GO:0003684">
    <property type="term" value="F:damaged DNA binding"/>
    <property type="evidence" value="ECO:0007669"/>
    <property type="project" value="TreeGrafter"/>
</dbReference>
<evidence type="ECO:0000256" key="7">
    <source>
        <dbReference type="ARBA" id="ARBA00022839"/>
    </source>
</evidence>
<comment type="caution">
    <text evidence="15">The sequence shown here is derived from an EMBL/GenBank/DDBJ whole genome shotgun (WGS) entry which is preliminary data.</text>
</comment>
<keyword evidence="4" id="KW-0255">Endonuclease</keyword>
<dbReference type="GO" id="GO:0035312">
    <property type="term" value="F:5'-3' DNA exonuclease activity"/>
    <property type="evidence" value="ECO:0007669"/>
    <property type="project" value="TreeGrafter"/>
</dbReference>
<dbReference type="EMBL" id="WIWT01000002">
    <property type="protein sequence ID" value="KAF3222927.1"/>
    <property type="molecule type" value="Genomic_DNA"/>
</dbReference>
<dbReference type="GO" id="GO:0006310">
    <property type="term" value="P:DNA recombination"/>
    <property type="evidence" value="ECO:0007669"/>
    <property type="project" value="UniProtKB-KW"/>
</dbReference>
<evidence type="ECO:0000313" key="17">
    <source>
        <dbReference type="Proteomes" id="UP000479691"/>
    </source>
</evidence>
<accession>A0A7C8KAD3</accession>
<dbReference type="GO" id="GO:0006303">
    <property type="term" value="P:double-strand break repair via nonhomologous end joining"/>
    <property type="evidence" value="ECO:0007669"/>
    <property type="project" value="TreeGrafter"/>
</dbReference>